<dbReference type="AlphaFoldDB" id="A0A5D0RCD3"/>
<dbReference type="OrthoDB" id="9811523at2"/>
<dbReference type="InterPro" id="IPR016181">
    <property type="entry name" value="Acyl_CoA_acyltransferase"/>
</dbReference>
<dbReference type="SUPFAM" id="SSF55729">
    <property type="entry name" value="Acyl-CoA N-acyltransferases (Nat)"/>
    <property type="match status" value="1"/>
</dbReference>
<evidence type="ECO:0000313" key="3">
    <source>
        <dbReference type="Proteomes" id="UP000323720"/>
    </source>
</evidence>
<reference evidence="2 3" key="1">
    <citation type="submission" date="2019-08" db="EMBL/GenBank/DDBJ databases">
        <title>Genomes of Antarctic Bizionia species.</title>
        <authorList>
            <person name="Bowman J.P."/>
        </authorList>
    </citation>
    <scope>NUCLEOTIDE SEQUENCE [LARGE SCALE GENOMIC DNA]</scope>
    <source>
        <strain evidence="2 3">ADA-4</strain>
    </source>
</reference>
<dbReference type="GO" id="GO:0016747">
    <property type="term" value="F:acyltransferase activity, transferring groups other than amino-acyl groups"/>
    <property type="evidence" value="ECO:0007669"/>
    <property type="project" value="InterPro"/>
</dbReference>
<gene>
    <name evidence="2" type="ORF">ES674_06030</name>
</gene>
<evidence type="ECO:0000313" key="2">
    <source>
        <dbReference type="EMBL" id="TYB79330.1"/>
    </source>
</evidence>
<dbReference type="InterPro" id="IPR051531">
    <property type="entry name" value="N-acetyltransferase"/>
</dbReference>
<dbReference type="Proteomes" id="UP000323720">
    <property type="component" value="Unassembled WGS sequence"/>
</dbReference>
<dbReference type="PANTHER" id="PTHR43792:SF1">
    <property type="entry name" value="N-ACETYLTRANSFERASE DOMAIN-CONTAINING PROTEIN"/>
    <property type="match status" value="1"/>
</dbReference>
<dbReference type="Pfam" id="PF13302">
    <property type="entry name" value="Acetyltransf_3"/>
    <property type="match status" value="1"/>
</dbReference>
<dbReference type="EMBL" id="VSKK01000001">
    <property type="protein sequence ID" value="TYB79330.1"/>
    <property type="molecule type" value="Genomic_DNA"/>
</dbReference>
<accession>A0A5D0RCD3</accession>
<name>A0A5D0RCD3_9FLAO</name>
<dbReference type="InterPro" id="IPR000182">
    <property type="entry name" value="GNAT_dom"/>
</dbReference>
<keyword evidence="3" id="KW-1185">Reference proteome</keyword>
<feature type="domain" description="N-acetyltransferase" evidence="1">
    <location>
        <begin position="14"/>
        <end position="175"/>
    </location>
</feature>
<evidence type="ECO:0000259" key="1">
    <source>
        <dbReference type="PROSITE" id="PS51186"/>
    </source>
</evidence>
<organism evidence="2 3">
    <name type="scientific">Bizionia myxarmorum</name>
    <dbReference type="NCBI Taxonomy" id="291186"/>
    <lineage>
        <taxon>Bacteria</taxon>
        <taxon>Pseudomonadati</taxon>
        <taxon>Bacteroidota</taxon>
        <taxon>Flavobacteriia</taxon>
        <taxon>Flavobacteriales</taxon>
        <taxon>Flavobacteriaceae</taxon>
        <taxon>Bizionia</taxon>
    </lineage>
</organism>
<protein>
    <submittedName>
        <fullName evidence="2">GNAT family N-acetyltransferase</fullName>
    </submittedName>
</protein>
<comment type="caution">
    <text evidence="2">The sequence shown here is derived from an EMBL/GenBank/DDBJ whole genome shotgun (WGS) entry which is preliminary data.</text>
</comment>
<sequence>MNFSTFPEIQTERLLLRLLRTSDWEAISYLRSDKDINKFIKRSTAESKEKAFEFIEKIEKGFNKNDMLYWAITHNNPDEMVGSVCLWNFSEDRKTAEVGYDLSATHQGKRIMDESLKSVVNYGFNTLNLNTIEAYTHKRNTRSKNLLKRNGFNLLTEKQDENNLDNAVYELKRAL</sequence>
<dbReference type="Gene3D" id="3.40.630.30">
    <property type="match status" value="1"/>
</dbReference>
<dbReference type="PROSITE" id="PS51186">
    <property type="entry name" value="GNAT"/>
    <property type="match status" value="1"/>
</dbReference>
<dbReference type="RefSeq" id="WP_148403066.1">
    <property type="nucleotide sequence ID" value="NZ_VSKK01000001.1"/>
</dbReference>
<dbReference type="PANTHER" id="PTHR43792">
    <property type="entry name" value="GNAT FAMILY, PUTATIVE (AFU_ORTHOLOGUE AFUA_3G00765)-RELATED-RELATED"/>
    <property type="match status" value="1"/>
</dbReference>
<keyword evidence="2" id="KW-0808">Transferase</keyword>
<proteinExistence type="predicted"/>